<name>R4Z4V8_9ACTN</name>
<reference evidence="1 2" key="1">
    <citation type="journal article" date="2013" name="ISME J.">
        <title>Metabolic model for the filamentous 'Candidatus Microthrix parvicella' based on genomic and metagenomic analyses.</title>
        <authorList>
            <person name="Jon McIlroy S."/>
            <person name="Kristiansen R."/>
            <person name="Albertsen M."/>
            <person name="Michael Karst S."/>
            <person name="Rossetti S."/>
            <person name="Lund Nielsen J."/>
            <person name="Tandoi V."/>
            <person name="James Seviour R."/>
            <person name="Nielsen P.H."/>
        </authorList>
    </citation>
    <scope>NUCLEOTIDE SEQUENCE [LARGE SCALE GENOMIC DNA]</scope>
    <source>
        <strain evidence="1 2">RN1</strain>
    </source>
</reference>
<sequence length="439" mass="45328">MNFTTLEIAELTGAGHEGPSCVVQRVAIDPGEVVGEDNLLFATSAHPPPLGDTSLRLEDEIAERVPYLTERPWVGGTAVIGPSTEAMLRSMAGDDRGRPAGALRVGVIATDAPWAMAELLRVALGGRTDTPVRPGPPDEREIPGTERFRVPLALLNHGPDQPLVVELNRRHRGCAGADAALLDPHVLVIGDLGPRQVAMMGTDGTLRQTEEVLAACGPDTHVVIPEGLQDDLDPWIAPRPRHTYRVGTNAAGETTLHLDVSGRTSSGALPTDASRRWLANAQGAALTAGAALARTGPEVDDAVTAMSTRLTDATVHTLPDGVAVWDRSDATSVGAVIGAVAALAEHPADARYAILGPVDDGPTAAEGLHCSILDRAAAAGVVGIAAGGWGIGTDHLDHPVTMADELAAAGDGAVVVLAGTGADLLSVRDRLLSMAQPKS</sequence>
<accession>R4Z4V8</accession>
<keyword evidence="2" id="KW-1185">Reference proteome</keyword>
<protein>
    <submittedName>
        <fullName evidence="1">Uncharacterized protein</fullName>
    </submittedName>
</protein>
<dbReference type="STRING" id="1229780.BN381_80265"/>
<dbReference type="Proteomes" id="UP000018291">
    <property type="component" value="Unassembled WGS sequence"/>
</dbReference>
<dbReference type="EMBL" id="CANL01000078">
    <property type="protein sequence ID" value="CCM65735.1"/>
    <property type="molecule type" value="Genomic_DNA"/>
</dbReference>
<gene>
    <name evidence="1" type="ORF">BN381_80265</name>
</gene>
<proteinExistence type="predicted"/>
<evidence type="ECO:0000313" key="2">
    <source>
        <dbReference type="Proteomes" id="UP000018291"/>
    </source>
</evidence>
<evidence type="ECO:0000313" key="1">
    <source>
        <dbReference type="EMBL" id="CCM65735.1"/>
    </source>
</evidence>
<organism evidence="1 2">
    <name type="scientific">Candidatus Neomicrothrix parvicella RN1</name>
    <dbReference type="NCBI Taxonomy" id="1229780"/>
    <lineage>
        <taxon>Bacteria</taxon>
        <taxon>Bacillati</taxon>
        <taxon>Actinomycetota</taxon>
        <taxon>Acidimicrobiia</taxon>
        <taxon>Acidimicrobiales</taxon>
        <taxon>Microthrixaceae</taxon>
        <taxon>Candidatus Neomicrothrix</taxon>
    </lineage>
</organism>
<dbReference type="AlphaFoldDB" id="R4Z4V8"/>
<dbReference type="HOGENOM" id="CLU_623602_0_0_11"/>
<comment type="caution">
    <text evidence="1">The sequence shown here is derived from an EMBL/GenBank/DDBJ whole genome shotgun (WGS) entry which is preliminary data.</text>
</comment>